<dbReference type="AlphaFoldDB" id="A0A377FUP3"/>
<reference evidence="1 2" key="1">
    <citation type="submission" date="2018-06" db="EMBL/GenBank/DDBJ databases">
        <authorList>
            <consortium name="Pathogen Informatics"/>
            <person name="Doyle S."/>
        </authorList>
    </citation>
    <scope>NUCLEOTIDE SEQUENCE [LARGE SCALE GENOMIC DNA]</scope>
    <source>
        <strain evidence="1 2">NCTC13163</strain>
    </source>
</reference>
<evidence type="ECO:0000313" key="2">
    <source>
        <dbReference type="Proteomes" id="UP000254060"/>
    </source>
</evidence>
<dbReference type="OrthoDB" id="6636929at2"/>
<accession>A0A377FUP3</accession>
<gene>
    <name evidence="1" type="ORF">NCTC13163_01554</name>
</gene>
<protein>
    <submittedName>
        <fullName evidence="1">Uncharacterized protein</fullName>
    </submittedName>
</protein>
<organism evidence="1 2">
    <name type="scientific">Exiguobacterium aurantiacum</name>
    <dbReference type="NCBI Taxonomy" id="33987"/>
    <lineage>
        <taxon>Bacteria</taxon>
        <taxon>Bacillati</taxon>
        <taxon>Bacillota</taxon>
        <taxon>Bacilli</taxon>
        <taxon>Bacillales</taxon>
        <taxon>Bacillales Family XII. Incertae Sedis</taxon>
        <taxon>Exiguobacterium</taxon>
    </lineage>
</organism>
<proteinExistence type="predicted"/>
<dbReference type="RefSeq" id="WP_029335093.1">
    <property type="nucleotide sequence ID" value="NZ_UGGP01000001.1"/>
</dbReference>
<dbReference type="STRING" id="1397694.GCA_000702585_02051"/>
<evidence type="ECO:0000313" key="1">
    <source>
        <dbReference type="EMBL" id="STO08185.1"/>
    </source>
</evidence>
<name>A0A377FUP3_9BACL</name>
<sequence>MNETMYEAVDADWWGEELITLHRADCVAIVTWRANTIKLKLDLTDPFIRVIDEATFVIVDFTRDDTKPNAWIVRTDGSIETFFHAGQCIASVAVDTSRIWVGYGDEGIFGEDIATEALVCFSRDGDILFRYNHETRKAPIIVDCEHLVTTASGVWMFPTLDGELTHINRNGQIIVYRAPKMLHESEAMTIVGEAAYFVTGGELYRWAFGRREKPTRCGRVAGDLRGCAGGFIQIDGTDVTLLRV</sequence>
<dbReference type="Proteomes" id="UP000254060">
    <property type="component" value="Unassembled WGS sequence"/>
</dbReference>
<dbReference type="EMBL" id="UGGP01000001">
    <property type="protein sequence ID" value="STO08185.1"/>
    <property type="molecule type" value="Genomic_DNA"/>
</dbReference>